<dbReference type="AlphaFoldDB" id="A0A0C3GRD5"/>
<dbReference type="InParanoid" id="A0A0C3GRD5"/>
<dbReference type="PANTHER" id="PTHR24148">
    <property type="entry name" value="ANKYRIN REPEAT DOMAIN-CONTAINING PROTEIN 39 HOMOLOG-RELATED"/>
    <property type="match status" value="1"/>
</dbReference>
<sequence length="100" mass="11495">VRSLSGEEDHLEEYDALSYSWGNSDDTEVILCNNVKLLVSKTLFEALKTLRQPLEQVRYLWVDAICINQSDDKEKSEQVWNMLSIYRNATRVIAWLGAAS</sequence>
<dbReference type="EMBL" id="KN832892">
    <property type="protein sequence ID" value="KIM93909.1"/>
    <property type="molecule type" value="Genomic_DNA"/>
</dbReference>
<organism evidence="2 3">
    <name type="scientific">Oidiodendron maius (strain Zn)</name>
    <dbReference type="NCBI Taxonomy" id="913774"/>
    <lineage>
        <taxon>Eukaryota</taxon>
        <taxon>Fungi</taxon>
        <taxon>Dikarya</taxon>
        <taxon>Ascomycota</taxon>
        <taxon>Pezizomycotina</taxon>
        <taxon>Leotiomycetes</taxon>
        <taxon>Leotiomycetes incertae sedis</taxon>
        <taxon>Myxotrichaceae</taxon>
        <taxon>Oidiodendron</taxon>
    </lineage>
</organism>
<feature type="non-terminal residue" evidence="2">
    <location>
        <position position="1"/>
    </location>
</feature>
<evidence type="ECO:0000313" key="2">
    <source>
        <dbReference type="EMBL" id="KIM93909.1"/>
    </source>
</evidence>
<evidence type="ECO:0000259" key="1">
    <source>
        <dbReference type="Pfam" id="PF06985"/>
    </source>
</evidence>
<name>A0A0C3GRD5_OIDMZ</name>
<dbReference type="Proteomes" id="UP000054321">
    <property type="component" value="Unassembled WGS sequence"/>
</dbReference>
<dbReference type="STRING" id="913774.A0A0C3GRD5"/>
<feature type="domain" description="Heterokaryon incompatibility" evidence="1">
    <location>
        <begin position="14"/>
        <end position="99"/>
    </location>
</feature>
<keyword evidence="3" id="KW-1185">Reference proteome</keyword>
<accession>A0A0C3GRD5</accession>
<protein>
    <recommendedName>
        <fullName evidence="1">Heterokaryon incompatibility domain-containing protein</fullName>
    </recommendedName>
</protein>
<dbReference type="PANTHER" id="PTHR24148:SF64">
    <property type="entry name" value="HETEROKARYON INCOMPATIBILITY DOMAIN-CONTAINING PROTEIN"/>
    <property type="match status" value="1"/>
</dbReference>
<proteinExistence type="predicted"/>
<reference evidence="3" key="2">
    <citation type="submission" date="2015-01" db="EMBL/GenBank/DDBJ databases">
        <title>Evolutionary Origins and Diversification of the Mycorrhizal Mutualists.</title>
        <authorList>
            <consortium name="DOE Joint Genome Institute"/>
            <consortium name="Mycorrhizal Genomics Consortium"/>
            <person name="Kohler A."/>
            <person name="Kuo A."/>
            <person name="Nagy L.G."/>
            <person name="Floudas D."/>
            <person name="Copeland A."/>
            <person name="Barry K.W."/>
            <person name="Cichocki N."/>
            <person name="Veneault-Fourrey C."/>
            <person name="LaButti K."/>
            <person name="Lindquist E.A."/>
            <person name="Lipzen A."/>
            <person name="Lundell T."/>
            <person name="Morin E."/>
            <person name="Murat C."/>
            <person name="Riley R."/>
            <person name="Ohm R."/>
            <person name="Sun H."/>
            <person name="Tunlid A."/>
            <person name="Henrissat B."/>
            <person name="Grigoriev I.V."/>
            <person name="Hibbett D.S."/>
            <person name="Martin F."/>
        </authorList>
    </citation>
    <scope>NUCLEOTIDE SEQUENCE [LARGE SCALE GENOMIC DNA]</scope>
    <source>
        <strain evidence="3">Zn</strain>
    </source>
</reference>
<gene>
    <name evidence="2" type="ORF">OIDMADRAFT_86367</name>
</gene>
<dbReference type="InterPro" id="IPR010730">
    <property type="entry name" value="HET"/>
</dbReference>
<evidence type="ECO:0000313" key="3">
    <source>
        <dbReference type="Proteomes" id="UP000054321"/>
    </source>
</evidence>
<reference evidence="2 3" key="1">
    <citation type="submission" date="2014-04" db="EMBL/GenBank/DDBJ databases">
        <authorList>
            <consortium name="DOE Joint Genome Institute"/>
            <person name="Kuo A."/>
            <person name="Martino E."/>
            <person name="Perotto S."/>
            <person name="Kohler A."/>
            <person name="Nagy L.G."/>
            <person name="Floudas D."/>
            <person name="Copeland A."/>
            <person name="Barry K.W."/>
            <person name="Cichocki N."/>
            <person name="Veneault-Fourrey C."/>
            <person name="LaButti K."/>
            <person name="Lindquist E.A."/>
            <person name="Lipzen A."/>
            <person name="Lundell T."/>
            <person name="Morin E."/>
            <person name="Murat C."/>
            <person name="Sun H."/>
            <person name="Tunlid A."/>
            <person name="Henrissat B."/>
            <person name="Grigoriev I.V."/>
            <person name="Hibbett D.S."/>
            <person name="Martin F."/>
            <person name="Nordberg H.P."/>
            <person name="Cantor M.N."/>
            <person name="Hua S.X."/>
        </authorList>
    </citation>
    <scope>NUCLEOTIDE SEQUENCE [LARGE SCALE GENOMIC DNA]</scope>
    <source>
        <strain evidence="2 3">Zn</strain>
    </source>
</reference>
<dbReference type="InterPro" id="IPR052895">
    <property type="entry name" value="HetReg/Transcr_Mod"/>
</dbReference>
<dbReference type="Pfam" id="PF06985">
    <property type="entry name" value="HET"/>
    <property type="match status" value="1"/>
</dbReference>
<dbReference type="HOGENOM" id="CLU_004184_6_3_1"/>
<feature type="non-terminal residue" evidence="2">
    <location>
        <position position="100"/>
    </location>
</feature>
<dbReference type="OrthoDB" id="2157530at2759"/>